<keyword evidence="1" id="KW-0812">Transmembrane</keyword>
<proteinExistence type="predicted"/>
<keyword evidence="1" id="KW-1133">Transmembrane helix</keyword>
<protein>
    <submittedName>
        <fullName evidence="2">Membrane protein</fullName>
    </submittedName>
</protein>
<evidence type="ECO:0000256" key="1">
    <source>
        <dbReference type="SAM" id="Phobius"/>
    </source>
</evidence>
<dbReference type="Proteomes" id="UP000501455">
    <property type="component" value="Segment"/>
</dbReference>
<reference evidence="2 3" key="1">
    <citation type="submission" date="2020-04" db="EMBL/GenBank/DDBJ databases">
        <authorList>
            <person name="Eleanor S.I."/>
            <person name="Danny K.W."/>
            <person name="Hallah B.M."/>
            <person name="Joshua A.M."/>
            <person name="Shaffer C.D."/>
            <person name="Weston-Hafer K.A."/>
            <person name="Garlena R.A."/>
            <person name="Russell D.A."/>
            <person name="Pope W.H."/>
            <person name="Jacobs-Sera D."/>
            <person name="Hatfull G.F."/>
        </authorList>
    </citation>
    <scope>NUCLEOTIDE SEQUENCE [LARGE SCALE GENOMIC DNA]</scope>
</reference>
<keyword evidence="3" id="KW-1185">Reference proteome</keyword>
<dbReference type="EMBL" id="MT310863">
    <property type="protein sequence ID" value="QJD50649.1"/>
    <property type="molecule type" value="Genomic_DNA"/>
</dbReference>
<accession>A0A6M3SYA6</accession>
<name>A0A6M3SYA6_9CAUD</name>
<evidence type="ECO:0000313" key="3">
    <source>
        <dbReference type="Proteomes" id="UP000501455"/>
    </source>
</evidence>
<feature type="transmembrane region" description="Helical" evidence="1">
    <location>
        <begin position="64"/>
        <end position="82"/>
    </location>
</feature>
<dbReference type="GeneID" id="64471467"/>
<sequence length="83" mass="9410">MTGFEIAWAAWAGAFVVIEGIALYRKQPGDTLSEQVWRIFGTRRDVEYTEPGRQPTGLLRLRRFALLAFLAWLSIHFLTGGLV</sequence>
<organism evidence="2 3">
    <name type="scientific">Streptomyces phage Issmi</name>
    <dbReference type="NCBI Taxonomy" id="2725628"/>
    <lineage>
        <taxon>Viruses</taxon>
        <taxon>Duplodnaviria</taxon>
        <taxon>Heunggongvirae</taxon>
        <taxon>Uroviricota</taxon>
        <taxon>Caudoviricetes</taxon>
        <taxon>Arquatrovirinae</taxon>
        <taxon>Caelumvirus</taxon>
        <taxon>Caelumvirus issmi</taxon>
    </lineage>
</organism>
<gene>
    <name evidence="2" type="primary">3</name>
    <name evidence="2" type="ORF">SEA_ISSMI_3</name>
</gene>
<dbReference type="KEGG" id="vg:64471467"/>
<keyword evidence="1" id="KW-0472">Membrane</keyword>
<evidence type="ECO:0000313" key="2">
    <source>
        <dbReference type="EMBL" id="QJD50649.1"/>
    </source>
</evidence>
<dbReference type="RefSeq" id="YP_010055536.1">
    <property type="nucleotide sequence ID" value="NC_054667.1"/>
</dbReference>
<feature type="transmembrane region" description="Helical" evidence="1">
    <location>
        <begin position="6"/>
        <end position="24"/>
    </location>
</feature>